<dbReference type="Proteomes" id="UP000612055">
    <property type="component" value="Unassembled WGS sequence"/>
</dbReference>
<evidence type="ECO:0000313" key="3">
    <source>
        <dbReference type="Proteomes" id="UP000612055"/>
    </source>
</evidence>
<evidence type="ECO:0008006" key="4">
    <source>
        <dbReference type="Google" id="ProtNLM"/>
    </source>
</evidence>
<feature type="compositionally biased region" description="Low complexity" evidence="1">
    <location>
        <begin position="36"/>
        <end position="46"/>
    </location>
</feature>
<comment type="caution">
    <text evidence="2">The sequence shown here is derived from an EMBL/GenBank/DDBJ whole genome shotgun (WGS) entry which is preliminary data.</text>
</comment>
<protein>
    <recommendedName>
        <fullName evidence="4">Thiol-disulfide oxidoreductase DCC</fullName>
    </recommendedName>
</protein>
<name>A0A835Y0U6_9CHLO</name>
<dbReference type="InterPro" id="IPR052927">
    <property type="entry name" value="DCC_oxidoreductase"/>
</dbReference>
<accession>A0A835Y0U6</accession>
<dbReference type="GO" id="GO:0015035">
    <property type="term" value="F:protein-disulfide reductase activity"/>
    <property type="evidence" value="ECO:0007669"/>
    <property type="project" value="InterPro"/>
</dbReference>
<dbReference type="PANTHER" id="PTHR33639">
    <property type="entry name" value="THIOL-DISULFIDE OXIDOREDUCTASE DCC"/>
    <property type="match status" value="1"/>
</dbReference>
<organism evidence="2 3">
    <name type="scientific">Edaphochlamys debaryana</name>
    <dbReference type="NCBI Taxonomy" id="47281"/>
    <lineage>
        <taxon>Eukaryota</taxon>
        <taxon>Viridiplantae</taxon>
        <taxon>Chlorophyta</taxon>
        <taxon>core chlorophytes</taxon>
        <taxon>Chlorophyceae</taxon>
        <taxon>CS clade</taxon>
        <taxon>Chlamydomonadales</taxon>
        <taxon>Chlamydomonadales incertae sedis</taxon>
        <taxon>Edaphochlamys</taxon>
    </lineage>
</organism>
<reference evidence="2" key="1">
    <citation type="journal article" date="2020" name="bioRxiv">
        <title>Comparative genomics of Chlamydomonas.</title>
        <authorList>
            <person name="Craig R.J."/>
            <person name="Hasan A.R."/>
            <person name="Ness R.W."/>
            <person name="Keightley P.D."/>
        </authorList>
    </citation>
    <scope>NUCLEOTIDE SEQUENCE</scope>
    <source>
        <strain evidence="2">CCAP 11/70</strain>
    </source>
</reference>
<keyword evidence="3" id="KW-1185">Reference proteome</keyword>
<dbReference type="Pfam" id="PF04134">
    <property type="entry name" value="DCC1-like"/>
    <property type="match status" value="1"/>
</dbReference>
<dbReference type="AlphaFoldDB" id="A0A835Y0U6"/>
<dbReference type="InterPro" id="IPR007263">
    <property type="entry name" value="DCC1-like"/>
</dbReference>
<evidence type="ECO:0000256" key="1">
    <source>
        <dbReference type="SAM" id="MobiDB-lite"/>
    </source>
</evidence>
<evidence type="ECO:0000313" key="2">
    <source>
        <dbReference type="EMBL" id="KAG2493818.1"/>
    </source>
</evidence>
<gene>
    <name evidence="2" type="ORF">HYH03_008036</name>
</gene>
<feature type="region of interest" description="Disordered" evidence="1">
    <location>
        <begin position="1"/>
        <end position="46"/>
    </location>
</feature>
<dbReference type="EMBL" id="JAEHOE010000035">
    <property type="protein sequence ID" value="KAG2493818.1"/>
    <property type="molecule type" value="Genomic_DNA"/>
</dbReference>
<sequence length="216" mass="22776">MHALGVLQTPRGSPVARQGARQATPAPLRPVATKRSNAAPGGAHSAAGSSSLVLRAAASAGPTSSSAPVQAPNTVVDDFATDQRPVILFDGVCNLCNGGVNFMLQADPTGIYRIAALQSPAGRRLLARCGRSPDDISSIVLVERDRCHIRSEAILRIGAGLAMPLPALAALGFPFPLPFRDGVYDLVANNRYSFFGRTDVCRLQDKGKFEARFIVN</sequence>
<proteinExistence type="predicted"/>
<dbReference type="PANTHER" id="PTHR33639:SF2">
    <property type="entry name" value="DUF393 DOMAIN-CONTAINING PROTEIN"/>
    <property type="match status" value="1"/>
</dbReference>
<dbReference type="OrthoDB" id="410458at2759"/>